<gene>
    <name evidence="2" type="ORF">PM001_LOCUS28696</name>
</gene>
<dbReference type="EMBL" id="CAKLBY020000303">
    <property type="protein sequence ID" value="CAK7943546.1"/>
    <property type="molecule type" value="Genomic_DNA"/>
</dbReference>
<feature type="compositionally biased region" description="Low complexity" evidence="1">
    <location>
        <begin position="130"/>
        <end position="140"/>
    </location>
</feature>
<feature type="region of interest" description="Disordered" evidence="1">
    <location>
        <begin position="29"/>
        <end position="88"/>
    </location>
</feature>
<reference evidence="2" key="1">
    <citation type="submission" date="2024-01" db="EMBL/GenBank/DDBJ databases">
        <authorList>
            <person name="Webb A."/>
        </authorList>
    </citation>
    <scope>NUCLEOTIDE SEQUENCE</scope>
    <source>
        <strain evidence="2">Pm1</strain>
    </source>
</reference>
<sequence length="199" mass="22026">MSDVETVFNEDSPLSPCVWTYPVVEATSEVAPTGAKDKVAEEEEDEEEGPLAAKLNAAAPTRLFQNKPSRLDRKQHLPRHELQLSPGSQLDVLAQISELADAQSRPSVATSRPTRQMQRASIWGTGTQTAKRSSAAASRIAAKRQKHAPKQSARSQAERLTADMLDWETCSEGELFALDEEEEADLWVYEDILDSDFET</sequence>
<dbReference type="AlphaFoldDB" id="A0AAV1VAN5"/>
<dbReference type="Proteomes" id="UP001162060">
    <property type="component" value="Unassembled WGS sequence"/>
</dbReference>
<organism evidence="2 3">
    <name type="scientific">Peronospora matthiolae</name>
    <dbReference type="NCBI Taxonomy" id="2874970"/>
    <lineage>
        <taxon>Eukaryota</taxon>
        <taxon>Sar</taxon>
        <taxon>Stramenopiles</taxon>
        <taxon>Oomycota</taxon>
        <taxon>Peronosporomycetes</taxon>
        <taxon>Peronosporales</taxon>
        <taxon>Peronosporaceae</taxon>
        <taxon>Peronospora</taxon>
    </lineage>
</organism>
<name>A0AAV1VAN5_9STRA</name>
<feature type="compositionally biased region" description="Acidic residues" evidence="1">
    <location>
        <begin position="40"/>
        <end position="49"/>
    </location>
</feature>
<comment type="caution">
    <text evidence="2">The sequence shown here is derived from an EMBL/GenBank/DDBJ whole genome shotgun (WGS) entry which is preliminary data.</text>
</comment>
<protein>
    <submittedName>
        <fullName evidence="2">Uncharacterized protein</fullName>
    </submittedName>
</protein>
<feature type="region of interest" description="Disordered" evidence="1">
    <location>
        <begin position="100"/>
        <end position="159"/>
    </location>
</feature>
<evidence type="ECO:0000256" key="1">
    <source>
        <dbReference type="SAM" id="MobiDB-lite"/>
    </source>
</evidence>
<feature type="compositionally biased region" description="Basic and acidic residues" evidence="1">
    <location>
        <begin position="69"/>
        <end position="82"/>
    </location>
</feature>
<evidence type="ECO:0000313" key="2">
    <source>
        <dbReference type="EMBL" id="CAK7943546.1"/>
    </source>
</evidence>
<accession>A0AAV1VAN5</accession>
<proteinExistence type="predicted"/>
<evidence type="ECO:0000313" key="3">
    <source>
        <dbReference type="Proteomes" id="UP001162060"/>
    </source>
</evidence>
<feature type="compositionally biased region" description="Polar residues" evidence="1">
    <location>
        <begin position="104"/>
        <end position="129"/>
    </location>
</feature>